<evidence type="ECO:0000256" key="12">
    <source>
        <dbReference type="ARBA" id="ARBA00047973"/>
    </source>
</evidence>
<dbReference type="Gene3D" id="3.50.30.40">
    <property type="entry name" value="Ribonuclease E inhibitor RraA/RraA-like"/>
    <property type="match status" value="1"/>
</dbReference>
<proteinExistence type="inferred from homology"/>
<evidence type="ECO:0000256" key="13">
    <source>
        <dbReference type="SAM" id="MobiDB-lite"/>
    </source>
</evidence>
<evidence type="ECO:0000256" key="3">
    <source>
        <dbReference type="ARBA" id="ARBA00008621"/>
    </source>
</evidence>
<evidence type="ECO:0000256" key="9">
    <source>
        <dbReference type="ARBA" id="ARBA00029596"/>
    </source>
</evidence>
<dbReference type="PANTHER" id="PTHR33254">
    <property type="entry name" value="4-HYDROXY-4-METHYL-2-OXOGLUTARATE ALDOLASE 3-RELATED"/>
    <property type="match status" value="1"/>
</dbReference>
<comment type="cofactor">
    <cofactor evidence="2">
        <name>a divalent metal cation</name>
        <dbReference type="ChEBI" id="CHEBI:60240"/>
    </cofactor>
</comment>
<dbReference type="InterPro" id="IPR036704">
    <property type="entry name" value="RraA/RraA-like_sf"/>
</dbReference>
<evidence type="ECO:0000256" key="8">
    <source>
        <dbReference type="ARBA" id="ARBA00025046"/>
    </source>
</evidence>
<name>A0ABP7JGQ3_9ACTN</name>
<dbReference type="SUPFAM" id="SSF89562">
    <property type="entry name" value="RraA-like"/>
    <property type="match status" value="1"/>
</dbReference>
<accession>A0ABP7JGQ3</accession>
<dbReference type="Pfam" id="PF03737">
    <property type="entry name" value="RraA-like"/>
    <property type="match status" value="1"/>
</dbReference>
<evidence type="ECO:0000256" key="2">
    <source>
        <dbReference type="ARBA" id="ARBA00001968"/>
    </source>
</evidence>
<comment type="subunit">
    <text evidence="4">Homotrimer.</text>
</comment>
<dbReference type="InterPro" id="IPR005493">
    <property type="entry name" value="RraA/RraA-like"/>
</dbReference>
<evidence type="ECO:0000256" key="6">
    <source>
        <dbReference type="ARBA" id="ARBA00012947"/>
    </source>
</evidence>
<evidence type="ECO:0000256" key="11">
    <source>
        <dbReference type="ARBA" id="ARBA00032305"/>
    </source>
</evidence>
<evidence type="ECO:0000256" key="10">
    <source>
        <dbReference type="ARBA" id="ARBA00030169"/>
    </source>
</evidence>
<comment type="function">
    <text evidence="8">Catalyzes the aldol cleavage of 4-hydroxy-4-methyl-2-oxoglutarate (HMG) into 2 molecules of pyruvate. Also contains a secondary oxaloacetate (OAA) decarboxylase activity due to the common pyruvate enolate transition state formed following C-C bond cleavage in the retro-aldol and decarboxylation reactions.</text>
</comment>
<protein>
    <recommendedName>
        <fullName evidence="7">Putative 4-hydroxy-4-methyl-2-oxoglutarate aldolase</fullName>
        <ecNumber evidence="6">4.1.1.112</ecNumber>
        <ecNumber evidence="5">4.1.3.17</ecNumber>
    </recommendedName>
    <alternativeName>
        <fullName evidence="11">Oxaloacetate decarboxylase</fullName>
    </alternativeName>
    <alternativeName>
        <fullName evidence="9">Regulator of ribonuclease activity homolog</fullName>
    </alternativeName>
    <alternativeName>
        <fullName evidence="10">RraA-like protein</fullName>
    </alternativeName>
</protein>
<dbReference type="PANTHER" id="PTHR33254:SF4">
    <property type="entry name" value="4-HYDROXY-4-METHYL-2-OXOGLUTARATE ALDOLASE 3-RELATED"/>
    <property type="match status" value="1"/>
</dbReference>
<organism evidence="14 15">
    <name type="scientific">Streptomyces lannensis</name>
    <dbReference type="NCBI Taxonomy" id="766498"/>
    <lineage>
        <taxon>Bacteria</taxon>
        <taxon>Bacillati</taxon>
        <taxon>Actinomycetota</taxon>
        <taxon>Actinomycetes</taxon>
        <taxon>Kitasatosporales</taxon>
        <taxon>Streptomycetaceae</taxon>
        <taxon>Streptomyces</taxon>
    </lineage>
</organism>
<dbReference type="EMBL" id="BAAAZA010000001">
    <property type="protein sequence ID" value="GAA3844147.1"/>
    <property type="molecule type" value="Genomic_DNA"/>
</dbReference>
<keyword evidence="15" id="KW-1185">Reference proteome</keyword>
<evidence type="ECO:0000256" key="5">
    <source>
        <dbReference type="ARBA" id="ARBA00012213"/>
    </source>
</evidence>
<comment type="similarity">
    <text evidence="3">Belongs to the class II aldolase/RraA-like family.</text>
</comment>
<evidence type="ECO:0000256" key="7">
    <source>
        <dbReference type="ARBA" id="ARBA00016549"/>
    </source>
</evidence>
<dbReference type="CDD" id="cd16841">
    <property type="entry name" value="RraA_family"/>
    <property type="match status" value="1"/>
</dbReference>
<comment type="caution">
    <text evidence="14">The sequence shown here is derived from an EMBL/GenBank/DDBJ whole genome shotgun (WGS) entry which is preliminary data.</text>
</comment>
<evidence type="ECO:0000256" key="1">
    <source>
        <dbReference type="ARBA" id="ARBA00001342"/>
    </source>
</evidence>
<reference evidence="15" key="1">
    <citation type="journal article" date="2019" name="Int. J. Syst. Evol. Microbiol.">
        <title>The Global Catalogue of Microorganisms (GCM) 10K type strain sequencing project: providing services to taxonomists for standard genome sequencing and annotation.</title>
        <authorList>
            <consortium name="The Broad Institute Genomics Platform"/>
            <consortium name="The Broad Institute Genome Sequencing Center for Infectious Disease"/>
            <person name="Wu L."/>
            <person name="Ma J."/>
        </authorList>
    </citation>
    <scope>NUCLEOTIDE SEQUENCE [LARGE SCALE GENOMIC DNA]</scope>
    <source>
        <strain evidence="15">JCM 16578</strain>
    </source>
</reference>
<comment type="catalytic activity">
    <reaction evidence="12">
        <text>oxaloacetate + H(+) = pyruvate + CO2</text>
        <dbReference type="Rhea" id="RHEA:15641"/>
        <dbReference type="ChEBI" id="CHEBI:15361"/>
        <dbReference type="ChEBI" id="CHEBI:15378"/>
        <dbReference type="ChEBI" id="CHEBI:16452"/>
        <dbReference type="ChEBI" id="CHEBI:16526"/>
        <dbReference type="EC" id="4.1.1.112"/>
    </reaction>
</comment>
<dbReference type="EC" id="4.1.3.17" evidence="5"/>
<dbReference type="Proteomes" id="UP001501563">
    <property type="component" value="Unassembled WGS sequence"/>
</dbReference>
<gene>
    <name evidence="14" type="ORF">GCM10022207_00750</name>
</gene>
<comment type="catalytic activity">
    <reaction evidence="1">
        <text>4-hydroxy-4-methyl-2-oxoglutarate = 2 pyruvate</text>
        <dbReference type="Rhea" id="RHEA:22748"/>
        <dbReference type="ChEBI" id="CHEBI:15361"/>
        <dbReference type="ChEBI" id="CHEBI:58276"/>
        <dbReference type="EC" id="4.1.3.17"/>
    </reaction>
</comment>
<dbReference type="EC" id="4.1.1.112" evidence="6"/>
<evidence type="ECO:0000313" key="15">
    <source>
        <dbReference type="Proteomes" id="UP001501563"/>
    </source>
</evidence>
<evidence type="ECO:0000313" key="14">
    <source>
        <dbReference type="EMBL" id="GAA3844147.1"/>
    </source>
</evidence>
<sequence length="219" mass="23268">METGDRLRDLAQRVGTADVVDALGRVHRHRSHLVDLASPAPDRLLFGPAVTISFFPACEAALPSETFNFPALFSEAVREGGEGRVLVMASNGYPDTSMAGGTKLSLLRHAGVSGLLADGRIRDFDELADTELAVYCRGEAVAWGGATVTPFEANRPVVLGGVGVMPGDYVFAKGSNAVVIPRDQVLDVLEDAERTMGEETDLATRWTAGTPESGRADVR</sequence>
<evidence type="ECO:0000256" key="4">
    <source>
        <dbReference type="ARBA" id="ARBA00011233"/>
    </source>
</evidence>
<feature type="region of interest" description="Disordered" evidence="13">
    <location>
        <begin position="197"/>
        <end position="219"/>
    </location>
</feature>